<comment type="caution">
    <text evidence="2">The sequence shown here is derived from an EMBL/GenBank/DDBJ whole genome shotgun (WGS) entry which is preliminary data.</text>
</comment>
<evidence type="ECO:0000259" key="1">
    <source>
        <dbReference type="Pfam" id="PF00155"/>
    </source>
</evidence>
<dbReference type="InterPro" id="IPR015422">
    <property type="entry name" value="PyrdxlP-dep_Trfase_small"/>
</dbReference>
<reference evidence="2 3" key="1">
    <citation type="submission" date="2020-03" db="EMBL/GenBank/DDBJ databases">
        <title>Draft Genome Sequence of Cudoniella acicularis.</title>
        <authorList>
            <person name="Buettner E."/>
            <person name="Kellner H."/>
        </authorList>
    </citation>
    <scope>NUCLEOTIDE SEQUENCE [LARGE SCALE GENOMIC DNA]</scope>
    <source>
        <strain evidence="2 3">DSM 108380</strain>
    </source>
</reference>
<feature type="domain" description="Aminotransferase class I/classII large" evidence="1">
    <location>
        <begin position="40"/>
        <end position="384"/>
    </location>
</feature>
<dbReference type="InterPro" id="IPR004839">
    <property type="entry name" value="Aminotransferase_I/II_large"/>
</dbReference>
<dbReference type="InterPro" id="IPR015424">
    <property type="entry name" value="PyrdxlP-dep_Trfase"/>
</dbReference>
<dbReference type="Gene3D" id="3.90.1150.10">
    <property type="entry name" value="Aspartate Aminotransferase, domain 1"/>
    <property type="match status" value="1"/>
</dbReference>
<accession>A0A8H4R1Q4</accession>
<dbReference type="GO" id="GO:0030170">
    <property type="term" value="F:pyridoxal phosphate binding"/>
    <property type="evidence" value="ECO:0007669"/>
    <property type="project" value="InterPro"/>
</dbReference>
<dbReference type="Proteomes" id="UP000566819">
    <property type="component" value="Unassembled WGS sequence"/>
</dbReference>
<dbReference type="Gene3D" id="3.40.640.10">
    <property type="entry name" value="Type I PLP-dependent aspartate aminotransferase-like (Major domain)"/>
    <property type="match status" value="1"/>
</dbReference>
<evidence type="ECO:0000313" key="2">
    <source>
        <dbReference type="EMBL" id="KAF4620212.1"/>
    </source>
</evidence>
<keyword evidence="3" id="KW-1185">Reference proteome</keyword>
<dbReference type="Pfam" id="PF00155">
    <property type="entry name" value="Aminotran_1_2"/>
    <property type="match status" value="1"/>
</dbReference>
<dbReference type="PANTHER" id="PTHR42858:SF1">
    <property type="entry name" value="LD15494P"/>
    <property type="match status" value="1"/>
</dbReference>
<dbReference type="EMBL" id="JAAMPI010001977">
    <property type="protein sequence ID" value="KAF4620212.1"/>
    <property type="molecule type" value="Genomic_DNA"/>
</dbReference>
<evidence type="ECO:0000313" key="3">
    <source>
        <dbReference type="Proteomes" id="UP000566819"/>
    </source>
</evidence>
<dbReference type="OrthoDB" id="7042322at2759"/>
<dbReference type="PANTHER" id="PTHR42858">
    <property type="entry name" value="AMINOTRANSFERASE"/>
    <property type="match status" value="1"/>
</dbReference>
<dbReference type="CDD" id="cd00609">
    <property type="entry name" value="AAT_like"/>
    <property type="match status" value="1"/>
</dbReference>
<organism evidence="2 3">
    <name type="scientific">Cudoniella acicularis</name>
    <dbReference type="NCBI Taxonomy" id="354080"/>
    <lineage>
        <taxon>Eukaryota</taxon>
        <taxon>Fungi</taxon>
        <taxon>Dikarya</taxon>
        <taxon>Ascomycota</taxon>
        <taxon>Pezizomycotina</taxon>
        <taxon>Leotiomycetes</taxon>
        <taxon>Helotiales</taxon>
        <taxon>Tricladiaceae</taxon>
        <taxon>Cudoniella</taxon>
    </lineage>
</organism>
<dbReference type="AlphaFoldDB" id="A0A8H4R1Q4"/>
<gene>
    <name evidence="2" type="ORF">G7Y89_g14608</name>
</gene>
<dbReference type="GO" id="GO:0047536">
    <property type="term" value="F:2-aminoadipate transaminase activity"/>
    <property type="evidence" value="ECO:0007669"/>
    <property type="project" value="TreeGrafter"/>
</dbReference>
<dbReference type="SUPFAM" id="SSF53383">
    <property type="entry name" value="PLP-dependent transferases"/>
    <property type="match status" value="1"/>
</dbReference>
<sequence>MPTPINLQLGWPSPRLFPREELALSTASSLSNLETVKQGLLYGPSLGHAPLRKSIASWLSSFYLPKSGPIPIERISISGGASQNLANILDVFSDPHITQRIWMVEPTYFLACTIFEDAGFSGKMRGVPENENGIDVKFLREELKAFTRQQEMHNGVLPPVKPPGSYDKIFKHILYLTPTFSNPSAKTMPTSVREEVLALAREFDILVVSDDVYEWLRWPADKSAPVDSKLAPIPPRLVDLDRATLGEDPWGNSISNGSFSKIIGPGVRVGWTEASTKMISRLSLNGATQSGGAPSQLTSTFIDPLLRTGALQKHIEEILIPTYRSRFHVLMSAIQNHLEPLGVKVTTGAPYTVAGKDEVLPAGGFFTYISFPESLPSADVIAKKAMEDYALKIAYGEMFVIRGDKSSLERSKSTFGRGARLCWAWHEEEEIEDGVRRLGELVKAMLTEATNS</sequence>
<name>A0A8H4R1Q4_9HELO</name>
<protein>
    <recommendedName>
        <fullName evidence="1">Aminotransferase class I/classII large domain-containing protein</fullName>
    </recommendedName>
</protein>
<proteinExistence type="predicted"/>
<dbReference type="FunFam" id="3.40.640.10:FF:000080">
    <property type="entry name" value="Aminotransferase, putative"/>
    <property type="match status" value="1"/>
</dbReference>
<dbReference type="InterPro" id="IPR015421">
    <property type="entry name" value="PyrdxlP-dep_Trfase_major"/>
</dbReference>